<dbReference type="SUPFAM" id="SSF53474">
    <property type="entry name" value="alpha/beta-Hydrolases"/>
    <property type="match status" value="1"/>
</dbReference>
<organism evidence="2 3">
    <name type="scientific">Nocardioides cavernae</name>
    <dbReference type="NCBI Taxonomy" id="1921566"/>
    <lineage>
        <taxon>Bacteria</taxon>
        <taxon>Bacillati</taxon>
        <taxon>Actinomycetota</taxon>
        <taxon>Actinomycetes</taxon>
        <taxon>Propionibacteriales</taxon>
        <taxon>Nocardioidaceae</taxon>
        <taxon>Nocardioides</taxon>
    </lineage>
</organism>
<name>A0ABR8N4I6_9ACTN</name>
<comment type="caution">
    <text evidence="2">The sequence shown here is derived from an EMBL/GenBank/DDBJ whole genome shotgun (WGS) entry which is preliminary data.</text>
</comment>
<dbReference type="InterPro" id="IPR029058">
    <property type="entry name" value="AB_hydrolase_fold"/>
</dbReference>
<protein>
    <submittedName>
        <fullName evidence="2">Alpha/beta hydrolase</fullName>
    </submittedName>
</protein>
<sequence>MSQPTVVLVHGAFADASSYGPVIRQLLGEGIRVLAPAVPNRGLNDDAAAVSAVLATVESPVVLVGHSYGCAVATVAGIADNVKSLVYLAGFVPDAGEALGELQDRFAPSDLATALVPTPIAGGVDLTVDVEKFPAVFAADVDASTAAVLAVTQRPLSGAAFGDPAGAAAWRTKPAWGVVAAQDHAINPDVQRYGYQRAGVSAIEVDSSHLVMFAQPTVVSDLIRKAVTSVTE</sequence>
<dbReference type="InterPro" id="IPR000073">
    <property type="entry name" value="AB_hydrolase_1"/>
</dbReference>
<dbReference type="Proteomes" id="UP000618818">
    <property type="component" value="Unassembled WGS sequence"/>
</dbReference>
<keyword evidence="3" id="KW-1185">Reference proteome</keyword>
<gene>
    <name evidence="2" type="ORF">IEZ26_00475</name>
</gene>
<evidence type="ECO:0000259" key="1">
    <source>
        <dbReference type="Pfam" id="PF12697"/>
    </source>
</evidence>
<dbReference type="EMBL" id="JACXYZ010000001">
    <property type="protein sequence ID" value="MBD3923079.1"/>
    <property type="molecule type" value="Genomic_DNA"/>
</dbReference>
<dbReference type="PANTHER" id="PTHR37017:SF11">
    <property type="entry name" value="ESTERASE_LIPASE_THIOESTERASE DOMAIN-CONTAINING PROTEIN"/>
    <property type="match status" value="1"/>
</dbReference>
<reference evidence="2 3" key="1">
    <citation type="submission" date="2020-09" db="EMBL/GenBank/DDBJ databases">
        <title>novel species in genus Nocardioides.</title>
        <authorList>
            <person name="Zhang G."/>
        </authorList>
    </citation>
    <scope>NUCLEOTIDE SEQUENCE [LARGE SCALE GENOMIC DNA]</scope>
    <source>
        <strain evidence="2 3">KCTC 39551</strain>
    </source>
</reference>
<accession>A0ABR8N4I6</accession>
<keyword evidence="2" id="KW-0378">Hydrolase</keyword>
<proteinExistence type="predicted"/>
<dbReference type="RefSeq" id="WP_191192986.1">
    <property type="nucleotide sequence ID" value="NZ_JACXYZ010000001.1"/>
</dbReference>
<evidence type="ECO:0000313" key="2">
    <source>
        <dbReference type="EMBL" id="MBD3923079.1"/>
    </source>
</evidence>
<dbReference type="GO" id="GO:0016787">
    <property type="term" value="F:hydrolase activity"/>
    <property type="evidence" value="ECO:0007669"/>
    <property type="project" value="UniProtKB-KW"/>
</dbReference>
<dbReference type="Pfam" id="PF12697">
    <property type="entry name" value="Abhydrolase_6"/>
    <property type="match status" value="1"/>
</dbReference>
<dbReference type="InterPro" id="IPR052897">
    <property type="entry name" value="Sec-Metab_Biosynth_Hydrolase"/>
</dbReference>
<feature type="domain" description="AB hydrolase-1" evidence="1">
    <location>
        <begin position="6"/>
        <end position="221"/>
    </location>
</feature>
<evidence type="ECO:0000313" key="3">
    <source>
        <dbReference type="Proteomes" id="UP000618818"/>
    </source>
</evidence>
<dbReference type="Gene3D" id="3.40.50.1820">
    <property type="entry name" value="alpha/beta hydrolase"/>
    <property type="match status" value="1"/>
</dbReference>
<dbReference type="PANTHER" id="PTHR37017">
    <property type="entry name" value="AB HYDROLASE-1 DOMAIN-CONTAINING PROTEIN-RELATED"/>
    <property type="match status" value="1"/>
</dbReference>